<proteinExistence type="predicted"/>
<dbReference type="AlphaFoldDB" id="A0A3A6UHH0"/>
<evidence type="ECO:0000313" key="3">
    <source>
        <dbReference type="Proteomes" id="UP000273022"/>
    </source>
</evidence>
<name>A0A3A6UHH0_9GAMM</name>
<evidence type="ECO:0000256" key="1">
    <source>
        <dbReference type="SAM" id="MobiDB-lite"/>
    </source>
</evidence>
<organism evidence="2 3">
    <name type="scientific">Parashewanella spongiae</name>
    <dbReference type="NCBI Taxonomy" id="342950"/>
    <lineage>
        <taxon>Bacteria</taxon>
        <taxon>Pseudomonadati</taxon>
        <taxon>Pseudomonadota</taxon>
        <taxon>Gammaproteobacteria</taxon>
        <taxon>Alteromonadales</taxon>
        <taxon>Shewanellaceae</taxon>
        <taxon>Parashewanella</taxon>
    </lineage>
</organism>
<feature type="region of interest" description="Disordered" evidence="1">
    <location>
        <begin position="1"/>
        <end position="22"/>
    </location>
</feature>
<feature type="compositionally biased region" description="Polar residues" evidence="1">
    <location>
        <begin position="1"/>
        <end position="14"/>
    </location>
</feature>
<sequence length="126" mass="14247">MSGLNGTSQSSEVVRNNYGGTGYSEPIEMNPILTIGQAGKQDPNSYQCHTRVEETKETAVHSSGWKHFFSLLFNSNGEKSTAKTTQNLVTKAEYNQIMEQRKLGLQKIQEKNDAYFQKFFKEHGYS</sequence>
<evidence type="ECO:0000313" key="2">
    <source>
        <dbReference type="EMBL" id="RJY18464.1"/>
    </source>
</evidence>
<dbReference type="Proteomes" id="UP000273022">
    <property type="component" value="Unassembled WGS sequence"/>
</dbReference>
<dbReference type="RefSeq" id="WP_121852624.1">
    <property type="nucleotide sequence ID" value="NZ_CP037952.1"/>
</dbReference>
<comment type="caution">
    <text evidence="2">The sequence shown here is derived from an EMBL/GenBank/DDBJ whole genome shotgun (WGS) entry which is preliminary data.</text>
</comment>
<gene>
    <name evidence="2" type="ORF">D5R81_05365</name>
</gene>
<accession>A0A3A6UHH0</accession>
<keyword evidence="3" id="KW-1185">Reference proteome</keyword>
<dbReference type="EMBL" id="QYYH01000022">
    <property type="protein sequence ID" value="RJY18464.1"/>
    <property type="molecule type" value="Genomic_DNA"/>
</dbReference>
<reference evidence="2 3" key="1">
    <citation type="submission" date="2018-09" db="EMBL/GenBank/DDBJ databases">
        <title>Phylogeny of the Shewanellaceae, and recommendation for two new genera, Pseudoshewanella and Parashewanella.</title>
        <authorList>
            <person name="Wang G."/>
        </authorList>
    </citation>
    <scope>NUCLEOTIDE SEQUENCE [LARGE SCALE GENOMIC DNA]</scope>
    <source>
        <strain evidence="2 3">KCTC 22492</strain>
    </source>
</reference>
<protein>
    <submittedName>
        <fullName evidence="2">Uncharacterized protein</fullName>
    </submittedName>
</protein>